<dbReference type="AlphaFoldDB" id="A0A1T5DA01"/>
<dbReference type="EMBL" id="FUYR01000002">
    <property type="protein sequence ID" value="SKB68436.1"/>
    <property type="molecule type" value="Genomic_DNA"/>
</dbReference>
<dbReference type="InterPro" id="IPR047690">
    <property type="entry name" value="IPExxxVDY_fam"/>
</dbReference>
<evidence type="ECO:0000313" key="1">
    <source>
        <dbReference type="EMBL" id="SKB68436.1"/>
    </source>
</evidence>
<sequence length="139" mass="16328">MNKTTLKFELDLDFVLVAITAQLKDYMFCYKINKQLGIDFSKINDLEMLFSADQELFYFSRYFYLSAESETEYYILANKGSEGFLVPEMRTVDFFLLIRNYIDQEDLKRIISGINKIPEVLVAAEVDPKKLKSKENLIF</sequence>
<evidence type="ECO:0000313" key="2">
    <source>
        <dbReference type="Proteomes" id="UP000189981"/>
    </source>
</evidence>
<dbReference type="STRING" id="572036.SAMN05661099_2241"/>
<dbReference type="Proteomes" id="UP000189981">
    <property type="component" value="Unassembled WGS sequence"/>
</dbReference>
<proteinExistence type="predicted"/>
<keyword evidence="2" id="KW-1185">Reference proteome</keyword>
<dbReference type="OrthoDB" id="676614at2"/>
<organism evidence="1 2">
    <name type="scientific">Daejeonella lutea</name>
    <dbReference type="NCBI Taxonomy" id="572036"/>
    <lineage>
        <taxon>Bacteria</taxon>
        <taxon>Pseudomonadati</taxon>
        <taxon>Bacteroidota</taxon>
        <taxon>Sphingobacteriia</taxon>
        <taxon>Sphingobacteriales</taxon>
        <taxon>Sphingobacteriaceae</taxon>
        <taxon>Daejeonella</taxon>
    </lineage>
</organism>
<evidence type="ECO:0008006" key="3">
    <source>
        <dbReference type="Google" id="ProtNLM"/>
    </source>
</evidence>
<reference evidence="2" key="1">
    <citation type="submission" date="2017-02" db="EMBL/GenBank/DDBJ databases">
        <authorList>
            <person name="Varghese N."/>
            <person name="Submissions S."/>
        </authorList>
    </citation>
    <scope>NUCLEOTIDE SEQUENCE [LARGE SCALE GENOMIC DNA]</scope>
    <source>
        <strain evidence="2">DSM 22385</strain>
    </source>
</reference>
<protein>
    <recommendedName>
        <fullName evidence="3">IPExxxVDY family protein</fullName>
    </recommendedName>
</protein>
<gene>
    <name evidence="1" type="ORF">SAMN05661099_2241</name>
</gene>
<name>A0A1T5DA01_9SPHI</name>
<dbReference type="NCBIfam" id="NF033205">
    <property type="entry name" value="IPExxxVDY"/>
    <property type="match status" value="1"/>
</dbReference>
<dbReference type="RefSeq" id="WP_079702760.1">
    <property type="nucleotide sequence ID" value="NZ_FUYR01000002.1"/>
</dbReference>
<accession>A0A1T5DA01</accession>